<evidence type="ECO:0000313" key="2">
    <source>
        <dbReference type="Proteomes" id="UP000242498"/>
    </source>
</evidence>
<organism evidence="1 2">
    <name type="scientific">Nitrosomonas ureae</name>
    <dbReference type="NCBI Taxonomy" id="44577"/>
    <lineage>
        <taxon>Bacteria</taxon>
        <taxon>Pseudomonadati</taxon>
        <taxon>Pseudomonadota</taxon>
        <taxon>Betaproteobacteria</taxon>
        <taxon>Nitrosomonadales</taxon>
        <taxon>Nitrosomonadaceae</taxon>
        <taxon>Nitrosomonas</taxon>
    </lineage>
</organism>
<dbReference type="EMBL" id="LT907782">
    <property type="protein sequence ID" value="SNX60339.1"/>
    <property type="molecule type" value="Genomic_DNA"/>
</dbReference>
<accession>A0A285BYQ1</accession>
<protein>
    <submittedName>
        <fullName evidence="1">Uncharacterized protein</fullName>
    </submittedName>
</protein>
<gene>
    <name evidence="1" type="ORF">SAMN06296273_1801</name>
</gene>
<evidence type="ECO:0000313" key="1">
    <source>
        <dbReference type="EMBL" id="SNX60339.1"/>
    </source>
</evidence>
<reference evidence="1 2" key="1">
    <citation type="submission" date="2017-08" db="EMBL/GenBank/DDBJ databases">
        <authorList>
            <person name="de Groot N.N."/>
        </authorList>
    </citation>
    <scope>NUCLEOTIDE SEQUENCE [LARGE SCALE GENOMIC DNA]</scope>
    <source>
        <strain evidence="1 2">Nm15</strain>
    </source>
</reference>
<proteinExistence type="predicted"/>
<sequence length="63" mass="7663">MRREQKNVDAAYNEYVKKHFYEQRRIVTKCGLLEMPLILYLRMRADPVKWHAINYNLSGMFVN</sequence>
<name>A0A285BYQ1_9PROT</name>
<dbReference type="Proteomes" id="UP000242498">
    <property type="component" value="Chromosome I"/>
</dbReference>
<dbReference type="AlphaFoldDB" id="A0A285BYQ1"/>